<sequence length="447" mass="51143">MNIYIPNEVKFIIDTFYNNGFEAFMVGGCVRDSILNSSPKDYDITTSAKPEDTLSIFEKTIPTGINHGTVTVLINNNSYEVTTYRTDGNYLDNRRPSCVNFVTDIKEDLSRRDFTINALAYNKSFGLIDYFNGINDISKKLIRCVGDADKRFKEDALRMLRAIRFSCQLNFKIEEATLNAIIKNSKLINNISRERIRDELCKILTSNNASEGINTLQKSGLLAEILPEINSLVNFSPLSINHNRNIFDHTLNVISKTNNNLILRLSALLHDVGKLNTLTLQDDGIYRFPNHNVEGAKISKEILRNLRFDNYTINSVSKLIEHHLVLKVNYIPTRYEIKKLLLEVGEDIIYLLFDLQSADIRSLDNPKPFLKKVDYIKDTVSDILKKREPLYIRNLDINGEILLEELNLSSGKIVGEILKYLLEKVLENPSLNKKETLILLSNNFINK</sequence>
<evidence type="ECO:0000313" key="14">
    <source>
        <dbReference type="Proteomes" id="UP000013988"/>
    </source>
</evidence>
<keyword evidence="8 9" id="KW-0694">RNA-binding</keyword>
<keyword evidence="7" id="KW-0460">Magnesium</keyword>
<dbReference type="AlphaFoldDB" id="R9CB67"/>
<keyword evidence="5" id="KW-0479">Metal-binding</keyword>
<dbReference type="InterPro" id="IPR032810">
    <property type="entry name" value="CCA-adding_enz_C"/>
</dbReference>
<dbReference type="Gene3D" id="1.10.3090.10">
    <property type="entry name" value="cca-adding enzyme, domain 2"/>
    <property type="match status" value="1"/>
</dbReference>
<evidence type="ECO:0000313" key="13">
    <source>
        <dbReference type="EMBL" id="EOR26513.1"/>
    </source>
</evidence>
<evidence type="ECO:0000256" key="3">
    <source>
        <dbReference type="ARBA" id="ARBA00022694"/>
    </source>
</evidence>
<dbReference type="NCBIfam" id="NF009814">
    <property type="entry name" value="PRK13299.1"/>
    <property type="match status" value="1"/>
</dbReference>
<dbReference type="RefSeq" id="WP_016207008.1">
    <property type="nucleotide sequence ID" value="NZ_ASRV01000092.1"/>
</dbReference>
<evidence type="ECO:0000256" key="9">
    <source>
        <dbReference type="RuleBase" id="RU003953"/>
    </source>
</evidence>
<dbReference type="InterPro" id="IPR050264">
    <property type="entry name" value="Bact_CCA-adding_enz_type3_sf"/>
</dbReference>
<comment type="cofactor">
    <cofactor evidence="1">
        <name>Mg(2+)</name>
        <dbReference type="ChEBI" id="CHEBI:18420"/>
    </cofactor>
</comment>
<dbReference type="PATRIC" id="fig|1202534.3.peg.1614"/>
<dbReference type="GO" id="GO:0016779">
    <property type="term" value="F:nucleotidyltransferase activity"/>
    <property type="evidence" value="ECO:0007669"/>
    <property type="project" value="UniProtKB-KW"/>
</dbReference>
<dbReference type="CDD" id="cd00077">
    <property type="entry name" value="HDc"/>
    <property type="match status" value="1"/>
</dbReference>
<dbReference type="PANTHER" id="PTHR46173:SF1">
    <property type="entry name" value="CCA TRNA NUCLEOTIDYLTRANSFERASE 1, MITOCHONDRIAL"/>
    <property type="match status" value="1"/>
</dbReference>
<dbReference type="GO" id="GO:0046872">
    <property type="term" value="F:metal ion binding"/>
    <property type="evidence" value="ECO:0007669"/>
    <property type="project" value="UniProtKB-KW"/>
</dbReference>
<dbReference type="SUPFAM" id="SSF81891">
    <property type="entry name" value="Poly A polymerase C-terminal region-like"/>
    <property type="match status" value="1"/>
</dbReference>
<dbReference type="SUPFAM" id="SSF81301">
    <property type="entry name" value="Nucleotidyltransferase"/>
    <property type="match status" value="1"/>
</dbReference>
<evidence type="ECO:0000259" key="12">
    <source>
        <dbReference type="Pfam" id="PF13735"/>
    </source>
</evidence>
<accession>R9CB67</accession>
<keyword evidence="3" id="KW-0819">tRNA processing</keyword>
<comment type="similarity">
    <text evidence="9">Belongs to the tRNA nucleotidyltransferase/poly(A) polymerase family.</text>
</comment>
<dbReference type="GO" id="GO:0000049">
    <property type="term" value="F:tRNA binding"/>
    <property type="evidence" value="ECO:0007669"/>
    <property type="project" value="TreeGrafter"/>
</dbReference>
<dbReference type="Pfam" id="PF01743">
    <property type="entry name" value="PolyA_pol"/>
    <property type="match status" value="1"/>
</dbReference>
<evidence type="ECO:0000256" key="7">
    <source>
        <dbReference type="ARBA" id="ARBA00022842"/>
    </source>
</evidence>
<dbReference type="Gene3D" id="3.30.460.10">
    <property type="entry name" value="Beta Polymerase, domain 2"/>
    <property type="match status" value="1"/>
</dbReference>
<feature type="domain" description="tRNA nucleotidyltransferase/poly(A) polymerase RNA and SrmB- binding" evidence="11">
    <location>
        <begin position="170"/>
        <end position="230"/>
    </location>
</feature>
<evidence type="ECO:0000256" key="4">
    <source>
        <dbReference type="ARBA" id="ARBA00022695"/>
    </source>
</evidence>
<evidence type="ECO:0000259" key="10">
    <source>
        <dbReference type="Pfam" id="PF01743"/>
    </source>
</evidence>
<evidence type="ECO:0000256" key="1">
    <source>
        <dbReference type="ARBA" id="ARBA00001946"/>
    </source>
</evidence>
<protein>
    <submittedName>
        <fullName evidence="13">tRNA nucleotidyltransferase/poly(A) polymerase</fullName>
    </submittedName>
</protein>
<evidence type="ECO:0000256" key="6">
    <source>
        <dbReference type="ARBA" id="ARBA00022741"/>
    </source>
</evidence>
<dbReference type="InterPro" id="IPR043519">
    <property type="entry name" value="NT_sf"/>
</dbReference>
<evidence type="ECO:0000256" key="8">
    <source>
        <dbReference type="ARBA" id="ARBA00022884"/>
    </source>
</evidence>
<keyword evidence="6" id="KW-0547">Nucleotide-binding</keyword>
<reference evidence="13 14" key="1">
    <citation type="submission" date="2013-03" db="EMBL/GenBank/DDBJ databases">
        <title>Whole genome shotgun sequencing of Clostridium sartagoforme AAU1.</title>
        <authorList>
            <person name="Joshi C.G."/>
            <person name="Duggirala S.M."/>
            <person name="Nathani N.M."/>
            <person name="Bhatt V.D."/>
            <person name="Patel A.K."/>
            <person name="Pandya P.R."/>
            <person name="KaPatel J.A."/>
        </authorList>
    </citation>
    <scope>NUCLEOTIDE SEQUENCE [LARGE SCALE GENOMIC DNA]</scope>
    <source>
        <strain evidence="13 14">AAU1</strain>
    </source>
</reference>
<organism evidence="13 14">
    <name type="scientific">Clostridium sartagoforme AAU1</name>
    <dbReference type="NCBI Taxonomy" id="1202534"/>
    <lineage>
        <taxon>Bacteria</taxon>
        <taxon>Bacillati</taxon>
        <taxon>Bacillota</taxon>
        <taxon>Clostridia</taxon>
        <taxon>Eubacteriales</taxon>
        <taxon>Clostridiaceae</taxon>
        <taxon>Clostridium</taxon>
    </lineage>
</organism>
<comment type="caution">
    <text evidence="13">The sequence shown here is derived from an EMBL/GenBank/DDBJ whole genome shotgun (WGS) entry which is preliminary data.</text>
</comment>
<dbReference type="OrthoDB" id="9805698at2"/>
<name>R9CB67_9CLOT</name>
<dbReference type="Pfam" id="PF13735">
    <property type="entry name" value="tRNA_NucTran2_2"/>
    <property type="match status" value="1"/>
</dbReference>
<feature type="domain" description="CCA-adding enzyme C-terminal" evidence="12">
    <location>
        <begin position="299"/>
        <end position="438"/>
    </location>
</feature>
<proteinExistence type="inferred from homology"/>
<gene>
    <name evidence="13" type="ORF">A500_08066</name>
</gene>
<dbReference type="PANTHER" id="PTHR46173">
    <property type="entry name" value="CCA TRNA NUCLEOTIDYLTRANSFERASE 1, MITOCHONDRIAL"/>
    <property type="match status" value="1"/>
</dbReference>
<evidence type="ECO:0000256" key="2">
    <source>
        <dbReference type="ARBA" id="ARBA00022679"/>
    </source>
</evidence>
<dbReference type="Gene3D" id="1.10.246.80">
    <property type="match status" value="1"/>
</dbReference>
<keyword evidence="4" id="KW-0548">Nucleotidyltransferase</keyword>
<dbReference type="InterPro" id="IPR003607">
    <property type="entry name" value="HD/PDEase_dom"/>
</dbReference>
<dbReference type="InterPro" id="IPR002646">
    <property type="entry name" value="PolA_pol_head_dom"/>
</dbReference>
<evidence type="ECO:0000259" key="11">
    <source>
        <dbReference type="Pfam" id="PF12627"/>
    </source>
</evidence>
<evidence type="ECO:0000256" key="5">
    <source>
        <dbReference type="ARBA" id="ARBA00022723"/>
    </source>
</evidence>
<dbReference type="CDD" id="cd05398">
    <property type="entry name" value="NT_ClassII-CCAase"/>
    <property type="match status" value="1"/>
</dbReference>
<dbReference type="GO" id="GO:0008033">
    <property type="term" value="P:tRNA processing"/>
    <property type="evidence" value="ECO:0007669"/>
    <property type="project" value="UniProtKB-KW"/>
</dbReference>
<feature type="domain" description="Poly A polymerase head" evidence="10">
    <location>
        <begin position="23"/>
        <end position="143"/>
    </location>
</feature>
<dbReference type="GO" id="GO:0000166">
    <property type="term" value="F:nucleotide binding"/>
    <property type="evidence" value="ECO:0007669"/>
    <property type="project" value="UniProtKB-KW"/>
</dbReference>
<dbReference type="EMBL" id="ASRV01000092">
    <property type="protein sequence ID" value="EOR26513.1"/>
    <property type="molecule type" value="Genomic_DNA"/>
</dbReference>
<keyword evidence="14" id="KW-1185">Reference proteome</keyword>
<dbReference type="InterPro" id="IPR032828">
    <property type="entry name" value="PolyA_RNA-bd"/>
</dbReference>
<dbReference type="Pfam" id="PF12627">
    <property type="entry name" value="PolyA_pol_RNAbd"/>
    <property type="match status" value="1"/>
</dbReference>
<keyword evidence="2 9" id="KW-0808">Transferase</keyword>
<dbReference type="Proteomes" id="UP000013988">
    <property type="component" value="Unassembled WGS sequence"/>
</dbReference>